<dbReference type="EMBL" id="BX294133">
    <property type="protein sequence ID" value="CAD71614.1"/>
    <property type="molecule type" value="Genomic_DNA"/>
</dbReference>
<dbReference type="HOGENOM" id="CLU_327853_0_0_0"/>
<keyword evidence="2" id="KW-1133">Transmembrane helix</keyword>
<feature type="region of interest" description="Disordered" evidence="1">
    <location>
        <begin position="309"/>
        <end position="347"/>
    </location>
</feature>
<dbReference type="Pfam" id="PF07587">
    <property type="entry name" value="PSD1"/>
    <property type="match status" value="1"/>
</dbReference>
<feature type="domain" description="DUF1553" evidence="4">
    <location>
        <begin position="620"/>
        <end position="846"/>
    </location>
</feature>
<dbReference type="STRING" id="243090.RB488"/>
<evidence type="ECO:0008006" key="7">
    <source>
        <dbReference type="Google" id="ProtNLM"/>
    </source>
</evidence>
<keyword evidence="6" id="KW-1185">Reference proteome</keyword>
<dbReference type="InterPro" id="IPR022655">
    <property type="entry name" value="DUF1553"/>
</dbReference>
<dbReference type="EnsemblBacteria" id="CAD71614">
    <property type="protein sequence ID" value="CAD71614"/>
    <property type="gene ID" value="RB488"/>
</dbReference>
<keyword evidence="2" id="KW-0472">Membrane</keyword>
<dbReference type="eggNOG" id="COG5492">
    <property type="taxonomic scope" value="Bacteria"/>
</dbReference>
<dbReference type="AlphaFoldDB" id="Q7UYM8"/>
<dbReference type="InterPro" id="IPR011444">
    <property type="entry name" value="DUF1549"/>
</dbReference>
<organism evidence="5 6">
    <name type="scientific">Rhodopirellula baltica (strain DSM 10527 / NCIMB 13988 / SH1)</name>
    <dbReference type="NCBI Taxonomy" id="243090"/>
    <lineage>
        <taxon>Bacteria</taxon>
        <taxon>Pseudomonadati</taxon>
        <taxon>Planctomycetota</taxon>
        <taxon>Planctomycetia</taxon>
        <taxon>Pirellulales</taxon>
        <taxon>Pirellulaceae</taxon>
        <taxon>Rhodopirellula</taxon>
    </lineage>
</organism>
<feature type="compositionally biased region" description="Polar residues" evidence="1">
    <location>
        <begin position="1"/>
        <end position="20"/>
    </location>
</feature>
<sequence>MHRFASMTSERPQHPSSIDNDPSELHRNEDDESSVAMLLADALDAPPVPRSLVKRLDAEITEQWGHSPQLTRSHATGTVTLASAKRVIKTSWWLAGSVAASVMLIVFLTGGTNTYAWATVMEAMQQHGLIQIADEDGNRWLDLSNQVACQQTPEETRWVDVRRRTVMVRSHDVETKSSTLALPGNASPTKEELLAMVLLDRPLTAESIEQFRGVRITHQEWEQRPDRGREIVELQVEFATQDDQRYELSLELDPKSKLPLAINVSDPPQDRLNTSSLTYLKESTTELQTRLQLASADLDTPADVRSLDRIAANNRASSPETKLPGMLDDSPAKARTDDDPASNEVKPTVDARDSIVSLPVGPANKWQPVSVISRNDEQVIARADLILDELWAERQIRPVDRATDLQLLRRVYLDLAGRTPTVTEVRRFLENDSENRYRELVDHLLDSPDYTSQMAAVWRSFLIPEGVDLDAFGGREAFEKWLAEQFTNDEPYDKIVRRLLLAEGRLAQSGPLLFYSALKLDADQLAARTSRVFLGMRLECAQCHDHPFEPWSQEDFWSYAAFFAQISRPKAMLENVSTVMQVRDVDRGEVMLPESEEVISPRFLGQEWEDQDDSQPQAPRRQRLANWLTGPNNPYFARATVNRVWSHMFGRGIVDPVDDFGENNLPVSADLIDTLASQFIDSDFDLKQLVRTIALTRAYQLASSSNRDDDSPDAIEERLTTFAQMNVKTLTPEQVYDCIAVATLLDQRNEASDYTLARFGNNQRDTFLQQFAAPATSRSEYLAGIPQALMLMNGSLIGQATHEQSSGLIRSLNAPFFTDEQRIEVLFMATLSRPPRPSELELVAEFIPADSNREQRYTGMADLLWALINSSEFTLNH</sequence>
<proteinExistence type="predicted"/>
<dbReference type="Pfam" id="PF07583">
    <property type="entry name" value="PSCyt2"/>
    <property type="match status" value="1"/>
</dbReference>
<feature type="region of interest" description="Disordered" evidence="1">
    <location>
        <begin position="1"/>
        <end position="31"/>
    </location>
</feature>
<keyword evidence="2" id="KW-0812">Transmembrane</keyword>
<protein>
    <recommendedName>
        <fullName evidence="7">Protein containing DUF1549</fullName>
    </recommendedName>
</protein>
<dbReference type="PATRIC" id="fig|243090.15.peg.247"/>
<dbReference type="OrthoDB" id="289126at2"/>
<reference evidence="5 6" key="1">
    <citation type="journal article" date="2003" name="Proc. Natl. Acad. Sci. U.S.A.">
        <title>Complete genome sequence of the marine planctomycete Pirellula sp. strain 1.</title>
        <authorList>
            <person name="Gloeckner F.O."/>
            <person name="Kube M."/>
            <person name="Bauer M."/>
            <person name="Teeling H."/>
            <person name="Lombardot T."/>
            <person name="Ludwig W."/>
            <person name="Gade D."/>
            <person name="Beck A."/>
            <person name="Borzym K."/>
            <person name="Heitmann K."/>
            <person name="Rabus R."/>
            <person name="Schlesner H."/>
            <person name="Amann R."/>
            <person name="Reinhardt R."/>
        </authorList>
    </citation>
    <scope>NUCLEOTIDE SEQUENCE [LARGE SCALE GENOMIC DNA]</scope>
    <source>
        <strain evidence="6">DSM 10527 / NCIMB 13988 / SH1</strain>
    </source>
</reference>
<name>Q7UYM8_RHOBA</name>
<dbReference type="Proteomes" id="UP000001025">
    <property type="component" value="Chromosome"/>
</dbReference>
<evidence type="ECO:0000313" key="6">
    <source>
        <dbReference type="Proteomes" id="UP000001025"/>
    </source>
</evidence>
<evidence type="ECO:0000259" key="4">
    <source>
        <dbReference type="Pfam" id="PF07587"/>
    </source>
</evidence>
<evidence type="ECO:0000256" key="2">
    <source>
        <dbReference type="SAM" id="Phobius"/>
    </source>
</evidence>
<dbReference type="PANTHER" id="PTHR35889">
    <property type="entry name" value="CYCLOINULO-OLIGOSACCHARIDE FRUCTANOTRANSFERASE-RELATED"/>
    <property type="match status" value="1"/>
</dbReference>
<dbReference type="KEGG" id="rba:RB488"/>
<evidence type="ECO:0000256" key="1">
    <source>
        <dbReference type="SAM" id="MobiDB-lite"/>
    </source>
</evidence>
<dbReference type="PANTHER" id="PTHR35889:SF3">
    <property type="entry name" value="F-BOX DOMAIN-CONTAINING PROTEIN"/>
    <property type="match status" value="1"/>
</dbReference>
<dbReference type="InParanoid" id="Q7UYM8"/>
<evidence type="ECO:0000313" key="5">
    <source>
        <dbReference type="EMBL" id="CAD71614.1"/>
    </source>
</evidence>
<feature type="domain" description="DUF1549" evidence="3">
    <location>
        <begin position="384"/>
        <end position="567"/>
    </location>
</feature>
<evidence type="ECO:0000259" key="3">
    <source>
        <dbReference type="Pfam" id="PF07583"/>
    </source>
</evidence>
<accession>Q7UYM8</accession>
<gene>
    <name evidence="5" type="ordered locus">RB488</name>
</gene>
<feature type="transmembrane region" description="Helical" evidence="2">
    <location>
        <begin position="92"/>
        <end position="117"/>
    </location>
</feature>